<accession>A0A6M0R8A0</accession>
<protein>
    <submittedName>
        <fullName evidence="2">GGDEF domain-containing protein</fullName>
    </submittedName>
</protein>
<evidence type="ECO:0000313" key="3">
    <source>
        <dbReference type="Proteomes" id="UP000473885"/>
    </source>
</evidence>
<dbReference type="GO" id="GO:0043709">
    <property type="term" value="P:cell adhesion involved in single-species biofilm formation"/>
    <property type="evidence" value="ECO:0007669"/>
    <property type="project" value="TreeGrafter"/>
</dbReference>
<comment type="caution">
    <text evidence="2">The sequence shown here is derived from an EMBL/GenBank/DDBJ whole genome shotgun (WGS) entry which is preliminary data.</text>
</comment>
<dbReference type="InterPro" id="IPR043128">
    <property type="entry name" value="Rev_trsase/Diguanyl_cyclase"/>
</dbReference>
<dbReference type="PROSITE" id="PS50887">
    <property type="entry name" value="GGDEF"/>
    <property type="match status" value="1"/>
</dbReference>
<organism evidence="2 3">
    <name type="scientific">Clostridium niameyense</name>
    <dbReference type="NCBI Taxonomy" id="1622073"/>
    <lineage>
        <taxon>Bacteria</taxon>
        <taxon>Bacillati</taxon>
        <taxon>Bacillota</taxon>
        <taxon>Clostridia</taxon>
        <taxon>Eubacteriales</taxon>
        <taxon>Clostridiaceae</taxon>
        <taxon>Clostridium</taxon>
    </lineage>
</organism>
<keyword evidence="3" id="KW-1185">Reference proteome</keyword>
<name>A0A6M0R8A0_9CLOT</name>
<gene>
    <name evidence="2" type="ORF">FDF74_04345</name>
</gene>
<dbReference type="NCBIfam" id="TIGR00254">
    <property type="entry name" value="GGDEF"/>
    <property type="match status" value="1"/>
</dbReference>
<sequence length="183" mass="21438">MEYEKMNKEELIYELRSRDKIIEKIKYWAGIDSLTKVFNRRYGLKLLEDKVKIAKLNNSFLTIGFIDVNKLKCINDKYGHNEGDKVLSLVGEVIKKNMKKEDFIFRFGGDEFVMVFLGKDLNITKVLYNIMDNKLKEQTLSYKYEVSLSVGFAQLEKKCLSCSDLICVADQNMYKNKYDNVMC</sequence>
<dbReference type="OrthoDB" id="9805474at2"/>
<dbReference type="Gene3D" id="3.30.70.270">
    <property type="match status" value="1"/>
</dbReference>
<feature type="domain" description="GGDEF" evidence="1">
    <location>
        <begin position="59"/>
        <end position="183"/>
    </location>
</feature>
<dbReference type="PANTHER" id="PTHR45138:SF23">
    <property type="entry name" value="SIGNALING PROTEIN"/>
    <property type="match status" value="1"/>
</dbReference>
<dbReference type="GO" id="GO:1902201">
    <property type="term" value="P:negative regulation of bacterial-type flagellum-dependent cell motility"/>
    <property type="evidence" value="ECO:0007669"/>
    <property type="project" value="TreeGrafter"/>
</dbReference>
<dbReference type="InterPro" id="IPR029787">
    <property type="entry name" value="Nucleotide_cyclase"/>
</dbReference>
<proteinExistence type="predicted"/>
<dbReference type="SMART" id="SM00267">
    <property type="entry name" value="GGDEF"/>
    <property type="match status" value="1"/>
</dbReference>
<evidence type="ECO:0000259" key="1">
    <source>
        <dbReference type="PROSITE" id="PS50887"/>
    </source>
</evidence>
<dbReference type="RefSeq" id="WP_050607718.1">
    <property type="nucleotide sequence ID" value="NZ_CABKUB010000006.1"/>
</dbReference>
<dbReference type="GO" id="GO:0052621">
    <property type="term" value="F:diguanylate cyclase activity"/>
    <property type="evidence" value="ECO:0007669"/>
    <property type="project" value="TreeGrafter"/>
</dbReference>
<dbReference type="SUPFAM" id="SSF55073">
    <property type="entry name" value="Nucleotide cyclase"/>
    <property type="match status" value="1"/>
</dbReference>
<dbReference type="AlphaFoldDB" id="A0A6M0R8A0"/>
<dbReference type="InterPro" id="IPR050469">
    <property type="entry name" value="Diguanylate_Cyclase"/>
</dbReference>
<dbReference type="InterPro" id="IPR000160">
    <property type="entry name" value="GGDEF_dom"/>
</dbReference>
<dbReference type="Pfam" id="PF00990">
    <property type="entry name" value="GGDEF"/>
    <property type="match status" value="1"/>
</dbReference>
<dbReference type="CDD" id="cd01949">
    <property type="entry name" value="GGDEF"/>
    <property type="match status" value="1"/>
</dbReference>
<dbReference type="PANTHER" id="PTHR45138">
    <property type="entry name" value="REGULATORY COMPONENTS OF SENSORY TRANSDUCTION SYSTEM"/>
    <property type="match status" value="1"/>
</dbReference>
<dbReference type="GO" id="GO:0005886">
    <property type="term" value="C:plasma membrane"/>
    <property type="evidence" value="ECO:0007669"/>
    <property type="project" value="TreeGrafter"/>
</dbReference>
<dbReference type="Proteomes" id="UP000473885">
    <property type="component" value="Unassembled WGS sequence"/>
</dbReference>
<reference evidence="2 3" key="1">
    <citation type="submission" date="2019-04" db="EMBL/GenBank/DDBJ databases">
        <title>Genome sequencing of Clostridium botulinum Groups I-IV and Clostridium butyricum.</title>
        <authorList>
            <person name="Brunt J."/>
            <person name="Van Vliet A.H.M."/>
            <person name="Stringer S.C."/>
            <person name="Carter A.T."/>
            <person name="Peck M.W."/>
        </authorList>
    </citation>
    <scope>NUCLEOTIDE SEQUENCE [LARGE SCALE GENOMIC DNA]</scope>
    <source>
        <strain evidence="2 3">IFR 18/094</strain>
    </source>
</reference>
<evidence type="ECO:0000313" key="2">
    <source>
        <dbReference type="EMBL" id="NEZ46444.1"/>
    </source>
</evidence>
<dbReference type="EMBL" id="SXDP01000002">
    <property type="protein sequence ID" value="NEZ46444.1"/>
    <property type="molecule type" value="Genomic_DNA"/>
</dbReference>